<dbReference type="AlphaFoldDB" id="A0A0F9M2I4"/>
<evidence type="ECO:0000313" key="2">
    <source>
        <dbReference type="EMBL" id="KKM93556.1"/>
    </source>
</evidence>
<proteinExistence type="predicted"/>
<dbReference type="InterPro" id="IPR013429">
    <property type="entry name" value="Regulatory_FmdB_Zinc_ribbon"/>
</dbReference>
<sequence>MPTYGYRCEKCDLVFRDLVTISKRNDPVDCENEDCDGKANRDKDAELALSGGSHHKWITENERWSMSMGVPQASLAEYRKKFPNSTYNDKGDLLIKSRKDKLRQAKERGFVELNDNR</sequence>
<dbReference type="EMBL" id="LAZR01006250">
    <property type="protein sequence ID" value="KKM93556.1"/>
    <property type="molecule type" value="Genomic_DNA"/>
</dbReference>
<comment type="caution">
    <text evidence="2">The sequence shown here is derived from an EMBL/GenBank/DDBJ whole genome shotgun (WGS) entry which is preliminary data.</text>
</comment>
<accession>A0A0F9M2I4</accession>
<organism evidence="2">
    <name type="scientific">marine sediment metagenome</name>
    <dbReference type="NCBI Taxonomy" id="412755"/>
    <lineage>
        <taxon>unclassified sequences</taxon>
        <taxon>metagenomes</taxon>
        <taxon>ecological metagenomes</taxon>
    </lineage>
</organism>
<feature type="domain" description="Putative regulatory protein FmdB zinc ribbon" evidence="1">
    <location>
        <begin position="1"/>
        <end position="44"/>
    </location>
</feature>
<dbReference type="SMART" id="SM00834">
    <property type="entry name" value="CxxC_CXXC_SSSS"/>
    <property type="match status" value="1"/>
</dbReference>
<evidence type="ECO:0000259" key="1">
    <source>
        <dbReference type="SMART" id="SM00834"/>
    </source>
</evidence>
<dbReference type="NCBIfam" id="TIGR02605">
    <property type="entry name" value="CxxC_CxxC_SSSS"/>
    <property type="match status" value="1"/>
</dbReference>
<gene>
    <name evidence="2" type="ORF">LCGC14_1207200</name>
</gene>
<protein>
    <recommendedName>
        <fullName evidence="1">Putative regulatory protein FmdB zinc ribbon domain-containing protein</fullName>
    </recommendedName>
</protein>
<name>A0A0F9M2I4_9ZZZZ</name>
<reference evidence="2" key="1">
    <citation type="journal article" date="2015" name="Nature">
        <title>Complex archaea that bridge the gap between prokaryotes and eukaryotes.</title>
        <authorList>
            <person name="Spang A."/>
            <person name="Saw J.H."/>
            <person name="Jorgensen S.L."/>
            <person name="Zaremba-Niedzwiedzka K."/>
            <person name="Martijn J."/>
            <person name="Lind A.E."/>
            <person name="van Eijk R."/>
            <person name="Schleper C."/>
            <person name="Guy L."/>
            <person name="Ettema T.J."/>
        </authorList>
    </citation>
    <scope>NUCLEOTIDE SEQUENCE</scope>
</reference>